<keyword evidence="3" id="KW-1185">Reference proteome</keyword>
<dbReference type="EMBL" id="JAULSN010000001">
    <property type="protein sequence ID" value="KAK3382514.1"/>
    <property type="molecule type" value="Genomic_DNA"/>
</dbReference>
<dbReference type="Gene3D" id="3.40.50.1000">
    <property type="entry name" value="HAD superfamily/HAD-like"/>
    <property type="match status" value="1"/>
</dbReference>
<dbReference type="Pfam" id="PF00702">
    <property type="entry name" value="Hydrolase"/>
    <property type="match status" value="1"/>
</dbReference>
<name>A0AAE0NJE7_9PEZI</name>
<dbReference type="InterPro" id="IPR051540">
    <property type="entry name" value="S-2-haloacid_dehalogenase"/>
</dbReference>
<reference evidence="2" key="1">
    <citation type="journal article" date="2023" name="Mol. Phylogenet. Evol.">
        <title>Genome-scale phylogeny and comparative genomics of the fungal order Sordariales.</title>
        <authorList>
            <person name="Hensen N."/>
            <person name="Bonometti L."/>
            <person name="Westerberg I."/>
            <person name="Brannstrom I.O."/>
            <person name="Guillou S."/>
            <person name="Cros-Aarteil S."/>
            <person name="Calhoun S."/>
            <person name="Haridas S."/>
            <person name="Kuo A."/>
            <person name="Mondo S."/>
            <person name="Pangilinan J."/>
            <person name="Riley R."/>
            <person name="LaButti K."/>
            <person name="Andreopoulos B."/>
            <person name="Lipzen A."/>
            <person name="Chen C."/>
            <person name="Yan M."/>
            <person name="Daum C."/>
            <person name="Ng V."/>
            <person name="Clum A."/>
            <person name="Steindorff A."/>
            <person name="Ohm R.A."/>
            <person name="Martin F."/>
            <person name="Silar P."/>
            <person name="Natvig D.O."/>
            <person name="Lalanne C."/>
            <person name="Gautier V."/>
            <person name="Ament-Velasquez S.L."/>
            <person name="Kruys A."/>
            <person name="Hutchinson M.I."/>
            <person name="Powell A.J."/>
            <person name="Barry K."/>
            <person name="Miller A.N."/>
            <person name="Grigoriev I.V."/>
            <person name="Debuchy R."/>
            <person name="Gladieux P."/>
            <person name="Hiltunen Thoren M."/>
            <person name="Johannesson H."/>
        </authorList>
    </citation>
    <scope>NUCLEOTIDE SEQUENCE</scope>
    <source>
        <strain evidence="2">CBS 958.72</strain>
    </source>
</reference>
<dbReference type="SUPFAM" id="SSF56784">
    <property type="entry name" value="HAD-like"/>
    <property type="match status" value="1"/>
</dbReference>
<accession>A0AAE0NJE7</accession>
<dbReference type="PANTHER" id="PTHR43316">
    <property type="entry name" value="HYDROLASE, HALOACID DELAHOGENASE-RELATED"/>
    <property type="match status" value="1"/>
</dbReference>
<sequence length="265" mass="28442">MSAPDLTGFKALSFDCYGTLIEWEGGLAADLAPILSQLPEGHPWRADPLLAVERFDTLSNELEEAQPAQSYDENLGASFVALAHEAGVAASPADAAAVGAGPGRWPAFSDTVDGLRRLARHYRLIILSNVNEANIRGTVAGALGGARFDAVYTAEAIGSYKPSHANFRYLFAGAQREFGVDWERGELLHVAHSLTADHVPAKELGLPSAWISRGARDGRWGVGGNQRELSAQGKVAFAWQFETMADMADEADRQFAAKAEAKYVV</sequence>
<dbReference type="GO" id="GO:0016787">
    <property type="term" value="F:hydrolase activity"/>
    <property type="evidence" value="ECO:0007669"/>
    <property type="project" value="UniProtKB-KW"/>
</dbReference>
<evidence type="ECO:0000313" key="3">
    <source>
        <dbReference type="Proteomes" id="UP001287356"/>
    </source>
</evidence>
<evidence type="ECO:0000313" key="2">
    <source>
        <dbReference type="EMBL" id="KAK3382514.1"/>
    </source>
</evidence>
<dbReference type="Proteomes" id="UP001287356">
    <property type="component" value="Unassembled WGS sequence"/>
</dbReference>
<dbReference type="Gene3D" id="1.10.150.750">
    <property type="match status" value="1"/>
</dbReference>
<dbReference type="AlphaFoldDB" id="A0AAE0NJE7"/>
<comment type="caution">
    <text evidence="2">The sequence shown here is derived from an EMBL/GenBank/DDBJ whole genome shotgun (WGS) entry which is preliminary data.</text>
</comment>
<dbReference type="PANTHER" id="PTHR43316:SF9">
    <property type="entry name" value="ACID DEHALOGENASE, PUTATIVE (AFU_ORTHOLOGUE AFUA_6G14460)-RELATED"/>
    <property type="match status" value="1"/>
</dbReference>
<dbReference type="InterPro" id="IPR023214">
    <property type="entry name" value="HAD_sf"/>
</dbReference>
<evidence type="ECO:0000256" key="1">
    <source>
        <dbReference type="ARBA" id="ARBA00022801"/>
    </source>
</evidence>
<reference evidence="2" key="2">
    <citation type="submission" date="2023-06" db="EMBL/GenBank/DDBJ databases">
        <authorList>
            <consortium name="Lawrence Berkeley National Laboratory"/>
            <person name="Haridas S."/>
            <person name="Hensen N."/>
            <person name="Bonometti L."/>
            <person name="Westerberg I."/>
            <person name="Brannstrom I.O."/>
            <person name="Guillou S."/>
            <person name="Cros-Aarteil S."/>
            <person name="Calhoun S."/>
            <person name="Kuo A."/>
            <person name="Mondo S."/>
            <person name="Pangilinan J."/>
            <person name="Riley R."/>
            <person name="Labutti K."/>
            <person name="Andreopoulos B."/>
            <person name="Lipzen A."/>
            <person name="Chen C."/>
            <person name="Yanf M."/>
            <person name="Daum C."/>
            <person name="Ng V."/>
            <person name="Clum A."/>
            <person name="Steindorff A."/>
            <person name="Ohm R."/>
            <person name="Martin F."/>
            <person name="Silar P."/>
            <person name="Natvig D."/>
            <person name="Lalanne C."/>
            <person name="Gautier V."/>
            <person name="Ament-Velasquez S.L."/>
            <person name="Kruys A."/>
            <person name="Hutchinson M.I."/>
            <person name="Powell A.J."/>
            <person name="Barry K."/>
            <person name="Miller A.N."/>
            <person name="Grigoriev I.V."/>
            <person name="Debuchy R."/>
            <person name="Gladieux P."/>
            <person name="Thoren M.H."/>
            <person name="Johannesson H."/>
        </authorList>
    </citation>
    <scope>NUCLEOTIDE SEQUENCE</scope>
    <source>
        <strain evidence="2">CBS 958.72</strain>
    </source>
</reference>
<gene>
    <name evidence="2" type="ORF">B0T24DRAFT_17202</name>
</gene>
<proteinExistence type="predicted"/>
<protein>
    <submittedName>
        <fullName evidence="2">HAD-like domain-containing protein</fullName>
    </submittedName>
</protein>
<dbReference type="InterPro" id="IPR036412">
    <property type="entry name" value="HAD-like_sf"/>
</dbReference>
<keyword evidence="1" id="KW-0378">Hydrolase</keyword>
<organism evidence="2 3">
    <name type="scientific">Lasiosphaeria ovina</name>
    <dbReference type="NCBI Taxonomy" id="92902"/>
    <lineage>
        <taxon>Eukaryota</taxon>
        <taxon>Fungi</taxon>
        <taxon>Dikarya</taxon>
        <taxon>Ascomycota</taxon>
        <taxon>Pezizomycotina</taxon>
        <taxon>Sordariomycetes</taxon>
        <taxon>Sordariomycetidae</taxon>
        <taxon>Sordariales</taxon>
        <taxon>Lasiosphaeriaceae</taxon>
        <taxon>Lasiosphaeria</taxon>
    </lineage>
</organism>